<feature type="compositionally biased region" description="Basic residues" evidence="1">
    <location>
        <begin position="207"/>
        <end position="217"/>
    </location>
</feature>
<evidence type="ECO:0000313" key="3">
    <source>
        <dbReference type="Proteomes" id="UP001316803"/>
    </source>
</evidence>
<name>A0AAN8EQM3_9EURO</name>
<evidence type="ECO:0000313" key="2">
    <source>
        <dbReference type="EMBL" id="KAK5958750.1"/>
    </source>
</evidence>
<accession>A0AAN8EQM3</accession>
<feature type="region of interest" description="Disordered" evidence="1">
    <location>
        <begin position="404"/>
        <end position="542"/>
    </location>
</feature>
<protein>
    <submittedName>
        <fullName evidence="2">Uncharacterized protein</fullName>
    </submittedName>
</protein>
<feature type="region of interest" description="Disordered" evidence="1">
    <location>
        <begin position="233"/>
        <end position="311"/>
    </location>
</feature>
<feature type="compositionally biased region" description="Low complexity" evidence="1">
    <location>
        <begin position="131"/>
        <end position="144"/>
    </location>
</feature>
<evidence type="ECO:0000256" key="1">
    <source>
        <dbReference type="SAM" id="MobiDB-lite"/>
    </source>
</evidence>
<organism evidence="2 3">
    <name type="scientific">Knufia fluminis</name>
    <dbReference type="NCBI Taxonomy" id="191047"/>
    <lineage>
        <taxon>Eukaryota</taxon>
        <taxon>Fungi</taxon>
        <taxon>Dikarya</taxon>
        <taxon>Ascomycota</taxon>
        <taxon>Pezizomycotina</taxon>
        <taxon>Eurotiomycetes</taxon>
        <taxon>Chaetothyriomycetidae</taxon>
        <taxon>Chaetothyriales</taxon>
        <taxon>Trichomeriaceae</taxon>
        <taxon>Knufia</taxon>
    </lineage>
</organism>
<dbReference type="Proteomes" id="UP001316803">
    <property type="component" value="Unassembled WGS sequence"/>
</dbReference>
<sequence length="687" mass="74482">MAQEVEVGQDPVSEPVHPDQQHIANLKAAMGVSCSDVDLRAASSLSCDPAHQPLPSYASTDIPSNYSALPGTSFAGSFRNLHGKRTAKTSTAGPDGLLQRARSRPLSWLSFGKNKFQRVGTHSPSMPLPHPSSMSSVANSSISSPMLRSTTNPRVADVENIECSDVLLPDYSSNRAASRRLARADGTTSRSEQATDKHSAWASTVRSVKKKLSHTRRASTSLLLDSSWVRRAGEKMGHSATPSAASGRALGQSDSSKSRVHQGQAGHEQFTDDPGSTTRPPKDTSTAIEPAHDMRSTPNIQQAPRLPGLYSDSTTDLNAVSLSRSFASAVDKLDFQSSPTLVHDGTPMSRLKKAKSYFSLHKASREDSLRNLDNVDLVSNSSSRDLAAEAVKHKQRSALTAISRSVNKQAQQPKIAASRPAPLRFSGTKNRYIQGKPDSRAPRGVNPLRMHPEVKAFAKPPSRSGIPVTPGHVSPSTNDNADDPEQSESIDKAVIYCPSTGTLSEYSRQTPSPEFTSRRDRAPQDTPTRKPLHKTSGSMLKKSVSTFFGRSASMMKLSSFTPSRKSKTEQDLSKRDKRASWHTGMPNAPLRETPARHRSMSTPDMNVPDSMRAVWDYQPSTPSPLRKSTRLSTTATGRRRAVTTTTPVKIPAEGLVLHGPRSATVLSNPEKRSARYIEHGPVGITVY</sequence>
<dbReference type="AlphaFoldDB" id="A0AAN8EQM3"/>
<comment type="caution">
    <text evidence="2">The sequence shown here is derived from an EMBL/GenBank/DDBJ whole genome shotgun (WGS) entry which is preliminary data.</text>
</comment>
<keyword evidence="3" id="KW-1185">Reference proteome</keyword>
<feature type="compositionally biased region" description="Polar residues" evidence="1">
    <location>
        <begin position="499"/>
        <end position="515"/>
    </location>
</feature>
<gene>
    <name evidence="2" type="ORF">OHC33_000593</name>
</gene>
<reference evidence="2 3" key="1">
    <citation type="submission" date="2022-12" db="EMBL/GenBank/DDBJ databases">
        <title>Genomic features and morphological characterization of a novel Knufia sp. strain isolated from spacecraft assembly facility.</title>
        <authorList>
            <person name="Teixeira M."/>
            <person name="Chander A.M."/>
            <person name="Stajich J.E."/>
            <person name="Venkateswaran K."/>
        </authorList>
    </citation>
    <scope>NUCLEOTIDE SEQUENCE [LARGE SCALE GENOMIC DNA]</scope>
    <source>
        <strain evidence="2 3">FJI-L2-BK-P2</strain>
    </source>
</reference>
<proteinExistence type="predicted"/>
<feature type="region of interest" description="Disordered" evidence="1">
    <location>
        <begin position="558"/>
        <end position="641"/>
    </location>
</feature>
<feature type="compositionally biased region" description="Polar residues" evidence="1">
    <location>
        <begin position="274"/>
        <end position="287"/>
    </location>
</feature>
<dbReference type="EMBL" id="JAKLMC020000001">
    <property type="protein sequence ID" value="KAK5958750.1"/>
    <property type="molecule type" value="Genomic_DNA"/>
</dbReference>
<feature type="region of interest" description="Disordered" evidence="1">
    <location>
        <begin position="119"/>
        <end position="153"/>
    </location>
</feature>
<feature type="region of interest" description="Disordered" evidence="1">
    <location>
        <begin position="177"/>
        <end position="217"/>
    </location>
</feature>